<evidence type="ECO:0000313" key="2">
    <source>
        <dbReference type="EMBL" id="MCW3171223.1"/>
    </source>
</evidence>
<comment type="caution">
    <text evidence="2">The sequence shown here is derived from an EMBL/GenBank/DDBJ whole genome shotgun (WGS) entry which is preliminary data.</text>
</comment>
<keyword evidence="3" id="KW-1185">Reference proteome</keyword>
<dbReference type="RefSeq" id="WP_264724689.1">
    <property type="nucleotide sequence ID" value="NZ_JAPDMX010000002.1"/>
</dbReference>
<name>A0ABT3I5C9_9GAMM</name>
<dbReference type="Gene3D" id="1.10.287.950">
    <property type="entry name" value="Methyl-accepting chemotaxis protein"/>
    <property type="match status" value="1"/>
</dbReference>
<feature type="compositionally biased region" description="Basic residues" evidence="1">
    <location>
        <begin position="167"/>
        <end position="181"/>
    </location>
</feature>
<feature type="region of interest" description="Disordered" evidence="1">
    <location>
        <begin position="155"/>
        <end position="181"/>
    </location>
</feature>
<gene>
    <name evidence="2" type="ORF">OHT75_01880</name>
</gene>
<evidence type="ECO:0000313" key="3">
    <source>
        <dbReference type="Proteomes" id="UP001163714"/>
    </source>
</evidence>
<organism evidence="2 3">
    <name type="scientific">Shewanella subflava</name>
    <dbReference type="NCBI Taxonomy" id="2986476"/>
    <lineage>
        <taxon>Bacteria</taxon>
        <taxon>Pseudomonadati</taxon>
        <taxon>Pseudomonadota</taxon>
        <taxon>Gammaproteobacteria</taxon>
        <taxon>Alteromonadales</taxon>
        <taxon>Shewanellaceae</taxon>
        <taxon>Shewanella</taxon>
    </lineage>
</organism>
<proteinExistence type="predicted"/>
<feature type="region of interest" description="Disordered" evidence="1">
    <location>
        <begin position="1"/>
        <end position="29"/>
    </location>
</feature>
<evidence type="ECO:0000256" key="1">
    <source>
        <dbReference type="SAM" id="MobiDB-lite"/>
    </source>
</evidence>
<accession>A0ABT3I5C9</accession>
<reference evidence="2" key="1">
    <citation type="submission" date="2022-10" db="EMBL/GenBank/DDBJ databases">
        <title>Shewanella flava sp. nov, isolated from the estuary of the Fenhe River into the Yellow River.</title>
        <authorList>
            <person name="Li Y."/>
        </authorList>
    </citation>
    <scope>NUCLEOTIDE SEQUENCE</scope>
    <source>
        <strain evidence="2">FYR11-62</strain>
    </source>
</reference>
<dbReference type="Proteomes" id="UP001163714">
    <property type="component" value="Unassembled WGS sequence"/>
</dbReference>
<protein>
    <submittedName>
        <fullName evidence="2">Uncharacterized protein</fullName>
    </submittedName>
</protein>
<dbReference type="EMBL" id="JAPDMX010000002">
    <property type="protein sequence ID" value="MCW3171223.1"/>
    <property type="molecule type" value="Genomic_DNA"/>
</dbReference>
<sequence>MSAIANFKKRRAAEKAKQQNPSNQYEATPAPENEALALLAYLLCCDESEAIAKAREAAEQKARFVEMNIDFSSGKDKSAIADVKLDDDGNITAITELSDSVNDATDSVNHAADSVTDAADKVEQSASAIDDSASDLAYSADTIANAASDIKEATAELKKPSAAPKSSRSKKVAAPKSNSKK</sequence>